<keyword evidence="5" id="KW-0472">Membrane</keyword>
<dbReference type="InterPro" id="IPR051310">
    <property type="entry name" value="MCP_chemotaxis"/>
</dbReference>
<evidence type="ECO:0000256" key="4">
    <source>
        <dbReference type="SAM" id="Coils"/>
    </source>
</evidence>
<keyword evidence="5" id="KW-0812">Transmembrane</keyword>
<dbReference type="Gene3D" id="1.10.287.950">
    <property type="entry name" value="Methyl-accepting chemotaxis protein"/>
    <property type="match status" value="1"/>
</dbReference>
<reference evidence="8 9" key="1">
    <citation type="submission" date="2019-03" db="EMBL/GenBank/DDBJ databases">
        <title>Systems level insights into methane cycling in arid and semi-arid ecosystems.</title>
        <authorList>
            <person name="Kalyuzhnaya M."/>
        </authorList>
    </citation>
    <scope>NUCLEOTIDE SEQUENCE [LARGE SCALE GENOMIC DNA]</scope>
    <source>
        <strain evidence="8 9">S-1</strain>
    </source>
</reference>
<dbReference type="PANTHER" id="PTHR43531">
    <property type="entry name" value="PROTEIN ICFG"/>
    <property type="match status" value="1"/>
</dbReference>
<dbReference type="InterPro" id="IPR004089">
    <property type="entry name" value="MCPsignal_dom"/>
</dbReference>
<dbReference type="Pfam" id="PF18947">
    <property type="entry name" value="HAMP_2"/>
    <property type="match status" value="6"/>
</dbReference>
<evidence type="ECO:0000313" key="9">
    <source>
        <dbReference type="Proteomes" id="UP000295649"/>
    </source>
</evidence>
<evidence type="ECO:0000256" key="5">
    <source>
        <dbReference type="SAM" id="Phobius"/>
    </source>
</evidence>
<gene>
    <name evidence="8" type="ORF">EDE11_101392</name>
</gene>
<evidence type="ECO:0000256" key="3">
    <source>
        <dbReference type="PROSITE-ProRule" id="PRU00284"/>
    </source>
</evidence>
<dbReference type="SMART" id="SM00283">
    <property type="entry name" value="MA"/>
    <property type="match status" value="1"/>
</dbReference>
<dbReference type="InterPro" id="IPR024478">
    <property type="entry name" value="HlyB_4HB_MCP"/>
</dbReference>
<keyword evidence="9" id="KW-1185">Reference proteome</keyword>
<evidence type="ECO:0000256" key="1">
    <source>
        <dbReference type="ARBA" id="ARBA00022500"/>
    </source>
</evidence>
<dbReference type="CDD" id="cd19411">
    <property type="entry name" value="MCP2201-like_sensor"/>
    <property type="match status" value="1"/>
</dbReference>
<dbReference type="PROSITE" id="PS50885">
    <property type="entry name" value="HAMP"/>
    <property type="match status" value="1"/>
</dbReference>
<keyword evidence="3" id="KW-0807">Transducer</keyword>
<dbReference type="PROSITE" id="PS50111">
    <property type="entry name" value="CHEMOTAXIS_TRANSDUC_2"/>
    <property type="match status" value="1"/>
</dbReference>
<dbReference type="CDD" id="cd17527">
    <property type="entry name" value="HAMP_II"/>
    <property type="match status" value="1"/>
</dbReference>
<keyword evidence="5" id="KW-1133">Transmembrane helix</keyword>
<dbReference type="Pfam" id="PF12729">
    <property type="entry name" value="4HB_MCP_1"/>
    <property type="match status" value="1"/>
</dbReference>
<dbReference type="Pfam" id="PF00015">
    <property type="entry name" value="MCPsignal"/>
    <property type="match status" value="1"/>
</dbReference>
<evidence type="ECO:0000259" key="7">
    <source>
        <dbReference type="PROSITE" id="PS50885"/>
    </source>
</evidence>
<dbReference type="InterPro" id="IPR041395">
    <property type="entry name" value="McpB_HAMP_3rd"/>
</dbReference>
<comment type="similarity">
    <text evidence="2">Belongs to the methyl-accepting chemotaxis (MCP) protein family.</text>
</comment>
<dbReference type="CDD" id="cd17528">
    <property type="entry name" value="HAMP_III"/>
    <property type="match status" value="1"/>
</dbReference>
<evidence type="ECO:0000256" key="2">
    <source>
        <dbReference type="ARBA" id="ARBA00029447"/>
    </source>
</evidence>
<feature type="domain" description="HAMP" evidence="7">
    <location>
        <begin position="851"/>
        <end position="903"/>
    </location>
</feature>
<dbReference type="SMART" id="SM00304">
    <property type="entry name" value="HAMP"/>
    <property type="match status" value="7"/>
</dbReference>
<keyword evidence="1" id="KW-0145">Chemotaxis</keyword>
<dbReference type="Gene3D" id="1.20.120.1530">
    <property type="match status" value="4"/>
</dbReference>
<feature type="domain" description="Methyl-accepting transducer" evidence="6">
    <location>
        <begin position="908"/>
        <end position="1123"/>
    </location>
</feature>
<keyword evidence="4" id="KW-0175">Coiled coil</keyword>
<dbReference type="PANTHER" id="PTHR43531:SF11">
    <property type="entry name" value="METHYL-ACCEPTING CHEMOTAXIS PROTEIN 3"/>
    <property type="match status" value="1"/>
</dbReference>
<feature type="coiled-coil region" evidence="4">
    <location>
        <begin position="1094"/>
        <end position="1132"/>
    </location>
</feature>
<dbReference type="Pfam" id="PF18575">
    <property type="entry name" value="HAMP_N3"/>
    <property type="match status" value="1"/>
</dbReference>
<sequence length="1184" mass="125949">MFTNMKIATKLGLAFGLVLSLLALVVGIGLNNMKSLADTTQNMVDDGYAKVKITGELIENTSTIARNMNVLLAIDDDAKIKEIKQDIQQSRDQNKASVDKLDAAVKSEAGRALLKTLIDRRQEVGKKYDTFYALLENSKGKQEAIDFLLNDFRPANATLLKALADINEFQEQRMNSQAEEANDLYGSSFNLLLVVALFALILSVVVATIIIRSLMRQLGGEPDFAAGLAAKIAAGDLSTQIDLNAGDTSSIVAAMKRMSDTIKTLLDEMAHMSAEHDKGDIDVVVDVNKFQGSFKTMAQGVNDMVVGHINIKKMAMGCFKEFGEGNLDANIELLPGKKKFINDAIDQVRSNIKALVEDAVMLSQAAVAGRLSTRADAGKHLGEFRKIVESVNSTLDAVIGPLNVAADYVDNISKGNIPAKITDSYNGDFNVIKNNLNTCIDAINALIADANMLSVAAVEGRLATRADASKHQGDFRKIVEGVNSTLNAVIGPLNVAADYVDNISKGNIPAKITDSYNGDFNTIKNNLNNCIDAISNMVSEATNLEKAAIEGRLATRADASQYQGDYRKIVQGVNNTLDAVIGPLNVAAEYVDNISKGAIPAKISDSYNGDFNVIKNNLNTCIDAVNALVADANMLSTAAVEGRLATRADASKHQGDFRKIVEGVNSTLNAVIGPLNVAADYVDNISKGNIPAKITDSYNGDFNNIKNNLNNCIDAISNMVSEATNLEKAAIEGRLATRADASQYQGDYRKIVQGVNNTLDAVIGPLNVAAEYVDNISKGAIPAKISDSYNGDFNVIKNNLNTCIDAVNALVADANMLSTAAVEGRLQTRADATKHQGDFRKIVEGVNDTLDGVILPVNEAVEVLTLVEQGDLTRTVDGNYKGQLGEFKDTVNNTVAKLSQTIAEVISAADQLGNASEQISSTSQSLSQAASEQAASVEESSASIEEMAASINQNADNAKVTDGMASKAATEARQGGEAVKQTVDAMREIAKKIGIIDDIAYQTNMLALNAAIEAARAGDHGKGFAVVAAEVRKLAERSQIAAQEIGELAENSVETAESAGKLLDEIVPSIARTSDLVQEIAAASQEQSAGVAQVNLAMNQMNQITQQNASASEELAATAEEMTGQAEQLQTLMSFFRLETGSSKASSSPAAVKVAKKAVKLKSSVAQASAGSDHDFDLNQFERF</sequence>
<dbReference type="SUPFAM" id="SSF58104">
    <property type="entry name" value="Methyl-accepting chemotaxis protein (MCP) signaling domain"/>
    <property type="match status" value="1"/>
</dbReference>
<dbReference type="CDD" id="cd11386">
    <property type="entry name" value="MCP_signal"/>
    <property type="match status" value="1"/>
</dbReference>
<dbReference type="InterPro" id="IPR003660">
    <property type="entry name" value="HAMP_dom"/>
</dbReference>
<dbReference type="RefSeq" id="WP_082769179.1">
    <property type="nucleotide sequence ID" value="NZ_LUUF01000016.1"/>
</dbReference>
<evidence type="ECO:0000259" key="6">
    <source>
        <dbReference type="PROSITE" id="PS50111"/>
    </source>
</evidence>
<proteinExistence type="inferred from homology"/>
<dbReference type="InterPro" id="IPR047347">
    <property type="entry name" value="YvaQ-like_sensor"/>
</dbReference>
<dbReference type="EMBL" id="SMCN01000001">
    <property type="protein sequence ID" value="TCV88601.1"/>
    <property type="molecule type" value="Genomic_DNA"/>
</dbReference>
<organism evidence="8 9">
    <name type="scientific">Methylomonas methanica</name>
    <dbReference type="NCBI Taxonomy" id="421"/>
    <lineage>
        <taxon>Bacteria</taxon>
        <taxon>Pseudomonadati</taxon>
        <taxon>Pseudomonadota</taxon>
        <taxon>Gammaproteobacteria</taxon>
        <taxon>Methylococcales</taxon>
        <taxon>Methylococcaceae</taxon>
        <taxon>Methylomonas</taxon>
    </lineage>
</organism>
<protein>
    <submittedName>
        <fullName evidence="8">Methyl-accepting chemotaxis protein</fullName>
    </submittedName>
</protein>
<dbReference type="Proteomes" id="UP000295649">
    <property type="component" value="Unassembled WGS sequence"/>
</dbReference>
<feature type="transmembrane region" description="Helical" evidence="5">
    <location>
        <begin position="191"/>
        <end position="211"/>
    </location>
</feature>
<evidence type="ECO:0000313" key="8">
    <source>
        <dbReference type="EMBL" id="TCV88601.1"/>
    </source>
</evidence>
<name>A0ABY2CTI7_METMH</name>
<comment type="caution">
    <text evidence="8">The sequence shown here is derived from an EMBL/GenBank/DDBJ whole genome shotgun (WGS) entry which is preliminary data.</text>
</comment>
<accession>A0ABY2CTI7</accession>